<dbReference type="GO" id="GO:0016740">
    <property type="term" value="F:transferase activity"/>
    <property type="evidence" value="ECO:0007669"/>
    <property type="project" value="UniProtKB-KW"/>
</dbReference>
<dbReference type="Pfam" id="PF14305">
    <property type="entry name" value="ATPgrasp_TupA"/>
    <property type="match status" value="1"/>
</dbReference>
<proteinExistence type="predicted"/>
<name>A0A2N6UFE8_9LACT</name>
<protein>
    <submittedName>
        <fullName evidence="1">Glycosyltransferase</fullName>
    </submittedName>
</protein>
<dbReference type="RefSeq" id="WP_102198824.1">
    <property type="nucleotide sequence ID" value="NZ_PNHQ01000003.1"/>
</dbReference>
<keyword evidence="1" id="KW-0808">Transferase</keyword>
<gene>
    <name evidence="1" type="ORF">CJ191_01960</name>
</gene>
<keyword evidence="2" id="KW-1185">Reference proteome</keyword>
<evidence type="ECO:0000313" key="2">
    <source>
        <dbReference type="Proteomes" id="UP000235701"/>
    </source>
</evidence>
<organism evidence="1 2">
    <name type="scientific">Aerococcus viridans</name>
    <dbReference type="NCBI Taxonomy" id="1377"/>
    <lineage>
        <taxon>Bacteria</taxon>
        <taxon>Bacillati</taxon>
        <taxon>Bacillota</taxon>
        <taxon>Bacilli</taxon>
        <taxon>Lactobacillales</taxon>
        <taxon>Aerococcaceae</taxon>
        <taxon>Aerococcus</taxon>
    </lineage>
</organism>
<dbReference type="Proteomes" id="UP000235701">
    <property type="component" value="Unassembled WGS sequence"/>
</dbReference>
<accession>A0A2N6UFE8</accession>
<reference evidence="1 2" key="1">
    <citation type="submission" date="2017-09" db="EMBL/GenBank/DDBJ databases">
        <title>Bacterial strain isolated from the female urinary microbiota.</title>
        <authorList>
            <person name="Thomas-White K."/>
            <person name="Kumar N."/>
            <person name="Forster S."/>
            <person name="Putonti C."/>
            <person name="Lawley T."/>
            <person name="Wolfe A.J."/>
        </authorList>
    </citation>
    <scope>NUCLEOTIDE SEQUENCE [LARGE SCALE GENOMIC DNA]</scope>
    <source>
        <strain evidence="1 2">UMB0240</strain>
    </source>
</reference>
<dbReference type="InterPro" id="IPR029465">
    <property type="entry name" value="ATPgrasp_TupA"/>
</dbReference>
<comment type="caution">
    <text evidence="1">The sequence shown here is derived from an EMBL/GenBank/DDBJ whole genome shotgun (WGS) entry which is preliminary data.</text>
</comment>
<sequence length="310" mass="37062">MDLRKKISKNIYLYKFYHKLIKIDDQLKKNKYTRYTDDKRKELLSKEYETKTGQSLDWDNLQTYTEKLQWSKLFDRDPLKTKLTDKYLVREWITKKIGEQYLIPLLGVWDSFESINFEELPNSFVLKTNNASGTNIIVKEKKYMDVQIANILFDRWLARDYSTVGGFQMQYQNINPKIIAEKYIVDSENQLNDYKFLCFNGKVYYCWVDFDRFSVHKRNIYDLDWNLQNWNQHNYGNSFENISKPDNFEEMVKIAGILCKGFSHVRVDLYNVDGKIYFGEMTFTSGNGFELINPHSMNVELGKLWKLPIL</sequence>
<dbReference type="EMBL" id="PNHQ01000003">
    <property type="protein sequence ID" value="PMC80349.1"/>
    <property type="molecule type" value="Genomic_DNA"/>
</dbReference>
<evidence type="ECO:0000313" key="1">
    <source>
        <dbReference type="EMBL" id="PMC80349.1"/>
    </source>
</evidence>
<dbReference type="OrthoDB" id="9791827at2"/>
<dbReference type="AlphaFoldDB" id="A0A2N6UFE8"/>